<dbReference type="RefSeq" id="WP_171419631.1">
    <property type="nucleotide sequence ID" value="NZ_JABFOR010000059.1"/>
</dbReference>
<dbReference type="Pfam" id="PF00392">
    <property type="entry name" value="GntR"/>
    <property type="match status" value="1"/>
</dbReference>
<dbReference type="FunFam" id="3.40.1410.10:FF:000008">
    <property type="entry name" value="Transcriptional regulator, GntR family"/>
    <property type="match status" value="1"/>
</dbReference>
<sequence length="245" mass="27886">MASRSTQVKYLAIYQKIKQQILDGEYKINEKIPSSPILAEKFGVASLTIKKALDLLVRDGYIIRRRGSGTVVQDWHQQEKARMIQTLIGTKAVYGSEVESKIIEFAIIGADETMARKLGIAAGDFIYKIIRLRIIHGIPTIMEHTWMPISVIPGVDVTVLEQSIYSHIQNKLGLQVGTSIVRVKGIRPDDREKQFLDVTDQDYLMRVEQVAYLTDGRTFEYSYADHLPETFEFETVITAKNYKES</sequence>
<dbReference type="PROSITE" id="PS50949">
    <property type="entry name" value="HTH_GNTR"/>
    <property type="match status" value="1"/>
</dbReference>
<dbReference type="SMART" id="SM00345">
    <property type="entry name" value="HTH_GNTR"/>
    <property type="match status" value="1"/>
</dbReference>
<dbReference type="Pfam" id="PF07702">
    <property type="entry name" value="UTRA"/>
    <property type="match status" value="1"/>
</dbReference>
<comment type="caution">
    <text evidence="6">The sequence shown here is derived from an EMBL/GenBank/DDBJ whole genome shotgun (WGS) entry which is preliminary data.</text>
</comment>
<dbReference type="InterPro" id="IPR036390">
    <property type="entry name" value="WH_DNA-bd_sf"/>
</dbReference>
<keyword evidence="2" id="KW-0805">Transcription regulation</keyword>
<dbReference type="InterPro" id="IPR000524">
    <property type="entry name" value="Tscrpt_reg_HTH_GntR"/>
</dbReference>
<dbReference type="EMBL" id="JABFOR010000059">
    <property type="protein sequence ID" value="NOJ73843.1"/>
    <property type="molecule type" value="Genomic_DNA"/>
</dbReference>
<dbReference type="Gene3D" id="3.40.1410.10">
    <property type="entry name" value="Chorismate lyase-like"/>
    <property type="match status" value="1"/>
</dbReference>
<evidence type="ECO:0000256" key="2">
    <source>
        <dbReference type="ARBA" id="ARBA00023015"/>
    </source>
</evidence>
<evidence type="ECO:0000313" key="6">
    <source>
        <dbReference type="EMBL" id="NOJ73843.1"/>
    </source>
</evidence>
<feature type="domain" description="HTH gntR-type" evidence="5">
    <location>
        <begin position="7"/>
        <end position="75"/>
    </location>
</feature>
<name>A0AAP7A6L9_PAEAL</name>
<evidence type="ECO:0000259" key="5">
    <source>
        <dbReference type="PROSITE" id="PS50949"/>
    </source>
</evidence>
<dbReference type="InterPro" id="IPR050679">
    <property type="entry name" value="Bact_HTH_transcr_reg"/>
</dbReference>
<dbReference type="AlphaFoldDB" id="A0AAP7A6L9"/>
<gene>
    <name evidence="6" type="ORF">HMI46_25350</name>
</gene>
<evidence type="ECO:0000256" key="1">
    <source>
        <dbReference type="ARBA" id="ARBA00022491"/>
    </source>
</evidence>
<reference evidence="6 7" key="1">
    <citation type="submission" date="2020-05" db="EMBL/GenBank/DDBJ databases">
        <title>Whole genome sequencing and identification of novel metabolites from Paenibacillus alvei strain JR949.</title>
        <authorList>
            <person name="Rajendhran J."/>
            <person name="Sree Pranav P."/>
            <person name="Mahalakshmi B."/>
            <person name="Karthikeyan R."/>
        </authorList>
    </citation>
    <scope>NUCLEOTIDE SEQUENCE [LARGE SCALE GENOMIC DNA]</scope>
    <source>
        <strain evidence="6 7">JR949</strain>
    </source>
</reference>
<dbReference type="PANTHER" id="PTHR44846">
    <property type="entry name" value="MANNOSYL-D-GLYCERATE TRANSPORT/METABOLISM SYSTEM REPRESSOR MNGR-RELATED"/>
    <property type="match status" value="1"/>
</dbReference>
<dbReference type="PANTHER" id="PTHR44846:SF5">
    <property type="entry name" value="HTH-TYPE TRANSCRIPTIONAL REGULATOR GMUR"/>
    <property type="match status" value="1"/>
</dbReference>
<dbReference type="InterPro" id="IPR011663">
    <property type="entry name" value="UTRA"/>
</dbReference>
<dbReference type="SUPFAM" id="SSF64288">
    <property type="entry name" value="Chorismate lyase-like"/>
    <property type="match status" value="1"/>
</dbReference>
<dbReference type="SMART" id="SM00866">
    <property type="entry name" value="UTRA"/>
    <property type="match status" value="1"/>
</dbReference>
<dbReference type="GO" id="GO:0003700">
    <property type="term" value="F:DNA-binding transcription factor activity"/>
    <property type="evidence" value="ECO:0007669"/>
    <property type="project" value="InterPro"/>
</dbReference>
<evidence type="ECO:0000313" key="7">
    <source>
        <dbReference type="Proteomes" id="UP000552038"/>
    </source>
</evidence>
<keyword evidence="1" id="KW-0678">Repressor</keyword>
<keyword evidence="4" id="KW-0804">Transcription</keyword>
<dbReference type="SUPFAM" id="SSF46785">
    <property type="entry name" value="Winged helix' DNA-binding domain"/>
    <property type="match status" value="1"/>
</dbReference>
<dbReference type="InterPro" id="IPR036388">
    <property type="entry name" value="WH-like_DNA-bd_sf"/>
</dbReference>
<protein>
    <submittedName>
        <fullName evidence="6">GntR family transcriptional regulator</fullName>
    </submittedName>
</protein>
<evidence type="ECO:0000256" key="3">
    <source>
        <dbReference type="ARBA" id="ARBA00023125"/>
    </source>
</evidence>
<evidence type="ECO:0000256" key="4">
    <source>
        <dbReference type="ARBA" id="ARBA00023163"/>
    </source>
</evidence>
<keyword evidence="3" id="KW-0238">DNA-binding</keyword>
<dbReference type="GO" id="GO:0045892">
    <property type="term" value="P:negative regulation of DNA-templated transcription"/>
    <property type="evidence" value="ECO:0007669"/>
    <property type="project" value="TreeGrafter"/>
</dbReference>
<dbReference type="InterPro" id="IPR028978">
    <property type="entry name" value="Chorismate_lyase_/UTRA_dom_sf"/>
</dbReference>
<dbReference type="Proteomes" id="UP000552038">
    <property type="component" value="Unassembled WGS sequence"/>
</dbReference>
<dbReference type="GO" id="GO:0003677">
    <property type="term" value="F:DNA binding"/>
    <property type="evidence" value="ECO:0007669"/>
    <property type="project" value="UniProtKB-KW"/>
</dbReference>
<proteinExistence type="predicted"/>
<organism evidence="6 7">
    <name type="scientific">Paenibacillus alvei</name>
    <name type="common">Bacillus alvei</name>
    <dbReference type="NCBI Taxonomy" id="44250"/>
    <lineage>
        <taxon>Bacteria</taxon>
        <taxon>Bacillati</taxon>
        <taxon>Bacillota</taxon>
        <taxon>Bacilli</taxon>
        <taxon>Bacillales</taxon>
        <taxon>Paenibacillaceae</taxon>
        <taxon>Paenibacillus</taxon>
    </lineage>
</organism>
<accession>A0AAP7A6L9</accession>
<dbReference type="CDD" id="cd07377">
    <property type="entry name" value="WHTH_GntR"/>
    <property type="match status" value="1"/>
</dbReference>
<dbReference type="Gene3D" id="1.10.10.10">
    <property type="entry name" value="Winged helix-like DNA-binding domain superfamily/Winged helix DNA-binding domain"/>
    <property type="match status" value="1"/>
</dbReference>